<evidence type="ECO:0000259" key="4">
    <source>
        <dbReference type="Pfam" id="PF03959"/>
    </source>
</evidence>
<evidence type="ECO:0000256" key="2">
    <source>
        <dbReference type="ARBA" id="ARBA00022801"/>
    </source>
</evidence>
<dbReference type="HOGENOM" id="CLU_051938_0_0_1"/>
<dbReference type="eggNOG" id="KOG2551">
    <property type="taxonomic scope" value="Eukaryota"/>
</dbReference>
<keyword evidence="6" id="KW-1185">Reference proteome</keyword>
<dbReference type="Pfam" id="PF03959">
    <property type="entry name" value="FSH1"/>
    <property type="match status" value="1"/>
</dbReference>
<evidence type="ECO:0000313" key="5">
    <source>
        <dbReference type="EMBL" id="EGS21339.1"/>
    </source>
</evidence>
<dbReference type="InterPro" id="IPR005645">
    <property type="entry name" value="FSH-like_dom"/>
</dbReference>
<feature type="domain" description="Serine hydrolase" evidence="4">
    <location>
        <begin position="38"/>
        <end position="273"/>
    </location>
</feature>
<evidence type="ECO:0000313" key="6">
    <source>
        <dbReference type="Proteomes" id="UP000008066"/>
    </source>
</evidence>
<dbReference type="PANTHER" id="PTHR48070">
    <property type="entry name" value="ESTERASE OVCA2"/>
    <property type="match status" value="1"/>
</dbReference>
<dbReference type="Gene3D" id="3.40.50.1820">
    <property type="entry name" value="alpha/beta hydrolase"/>
    <property type="match status" value="1"/>
</dbReference>
<dbReference type="GO" id="GO:0044550">
    <property type="term" value="P:secondary metabolite biosynthetic process"/>
    <property type="evidence" value="ECO:0007669"/>
    <property type="project" value="TreeGrafter"/>
</dbReference>
<organism evidence="6">
    <name type="scientific">Chaetomium thermophilum (strain DSM 1495 / CBS 144.50 / IMI 039719)</name>
    <name type="common">Thermochaetoides thermophila</name>
    <dbReference type="NCBI Taxonomy" id="759272"/>
    <lineage>
        <taxon>Eukaryota</taxon>
        <taxon>Fungi</taxon>
        <taxon>Dikarya</taxon>
        <taxon>Ascomycota</taxon>
        <taxon>Pezizomycotina</taxon>
        <taxon>Sordariomycetes</taxon>
        <taxon>Sordariomycetidae</taxon>
        <taxon>Sordariales</taxon>
        <taxon>Chaetomiaceae</taxon>
        <taxon>Thermochaetoides</taxon>
    </lineage>
</organism>
<dbReference type="GO" id="GO:0005634">
    <property type="term" value="C:nucleus"/>
    <property type="evidence" value="ECO:0007669"/>
    <property type="project" value="TreeGrafter"/>
</dbReference>
<feature type="compositionally biased region" description="Basic and acidic residues" evidence="3">
    <location>
        <begin position="7"/>
        <end position="32"/>
    </location>
</feature>
<sequence length="346" mass="38259">MEPYEEPPLHDHRDDPRVLRERAKPPPRERKPVCTLHHPRILCLHGGGTNALIFKAQMARLTKKLSPHFRLVFANAPFESPPISPLLAKVYNEQEFGTYRRWLRFKEEHPDVDAADAVRQIDASLKEAIDKDNAEGADGELVGVLGFSQGGKLAASLLYRQQIWEEKGLELPLGFKFNFAVTMAGREPVIALGPKEIYAPNVLPDAGEISSHGGVAVSVVQKLKLPTLHVHGLLDEGLPLHQGLLDNWCEKSSASVMSWYGDHRVPLKSQDIETLAWEIKEVARRGGVKVPKHNDGEYVCGLRLVPVSEFKGKQGFADQWVGDGEDNENIKDTGDGNNTRDAGAGA</sequence>
<dbReference type="OrthoDB" id="2094269at2759"/>
<dbReference type="AlphaFoldDB" id="G0S4W8"/>
<accession>G0S4W8</accession>
<dbReference type="EMBL" id="GL988041">
    <property type="protein sequence ID" value="EGS21339.1"/>
    <property type="molecule type" value="Genomic_DNA"/>
</dbReference>
<comment type="similarity">
    <text evidence="1">Belongs to the LovG family.</text>
</comment>
<dbReference type="KEGG" id="cthr:CTHT_0031940"/>
<feature type="region of interest" description="Disordered" evidence="3">
    <location>
        <begin position="1"/>
        <end position="32"/>
    </location>
</feature>
<evidence type="ECO:0000256" key="1">
    <source>
        <dbReference type="ARBA" id="ARBA00005863"/>
    </source>
</evidence>
<name>G0S4W8_CHATD</name>
<dbReference type="GO" id="GO:0005737">
    <property type="term" value="C:cytoplasm"/>
    <property type="evidence" value="ECO:0007669"/>
    <property type="project" value="TreeGrafter"/>
</dbReference>
<proteinExistence type="inferred from homology"/>
<reference evidence="5 6" key="1">
    <citation type="journal article" date="2011" name="Cell">
        <title>Insight into structure and assembly of the nuclear pore complex by utilizing the genome of a eukaryotic thermophile.</title>
        <authorList>
            <person name="Amlacher S."/>
            <person name="Sarges P."/>
            <person name="Flemming D."/>
            <person name="van Noort V."/>
            <person name="Kunze R."/>
            <person name="Devos D.P."/>
            <person name="Arumugam M."/>
            <person name="Bork P."/>
            <person name="Hurt E."/>
        </authorList>
    </citation>
    <scope>NUCLEOTIDE SEQUENCE [LARGE SCALE GENOMIC DNA]</scope>
    <source>
        <strain evidence="6">DSM 1495 / CBS 144.50 / IMI 039719</strain>
    </source>
</reference>
<dbReference type="GeneID" id="18257232"/>
<dbReference type="InterPro" id="IPR029058">
    <property type="entry name" value="AB_hydrolase_fold"/>
</dbReference>
<evidence type="ECO:0000256" key="3">
    <source>
        <dbReference type="SAM" id="MobiDB-lite"/>
    </source>
</evidence>
<gene>
    <name evidence="5" type="ORF">CTHT_0031940</name>
</gene>
<dbReference type="InterPro" id="IPR050593">
    <property type="entry name" value="LovG"/>
</dbReference>
<protein>
    <recommendedName>
        <fullName evidence="4">Serine hydrolase domain-containing protein</fullName>
    </recommendedName>
</protein>
<dbReference type="RefSeq" id="XP_006693635.1">
    <property type="nucleotide sequence ID" value="XM_006693572.1"/>
</dbReference>
<dbReference type="Proteomes" id="UP000008066">
    <property type="component" value="Unassembled WGS sequence"/>
</dbReference>
<keyword evidence="2" id="KW-0378">Hydrolase</keyword>
<feature type="region of interest" description="Disordered" evidence="3">
    <location>
        <begin position="318"/>
        <end position="346"/>
    </location>
</feature>
<dbReference type="OMA" id="MDARNQE"/>
<dbReference type="PANTHER" id="PTHR48070:SF3">
    <property type="entry name" value="ESTERASE DBAE-RELATED"/>
    <property type="match status" value="1"/>
</dbReference>
<dbReference type="GO" id="GO:0016787">
    <property type="term" value="F:hydrolase activity"/>
    <property type="evidence" value="ECO:0007669"/>
    <property type="project" value="UniProtKB-KW"/>
</dbReference>
<dbReference type="SUPFAM" id="SSF53474">
    <property type="entry name" value="alpha/beta-Hydrolases"/>
    <property type="match status" value="1"/>
</dbReference>